<organism evidence="2 3">
    <name type="scientific">Actinomyces howellii</name>
    <dbReference type="NCBI Taxonomy" id="52771"/>
    <lineage>
        <taxon>Bacteria</taxon>
        <taxon>Bacillati</taxon>
        <taxon>Actinomycetota</taxon>
        <taxon>Actinomycetes</taxon>
        <taxon>Actinomycetales</taxon>
        <taxon>Actinomycetaceae</taxon>
        <taxon>Actinomyces</taxon>
    </lineage>
</organism>
<protein>
    <submittedName>
        <fullName evidence="2">Spore coat polysaccharide biosynthesis protein spsA</fullName>
    </submittedName>
</protein>
<dbReference type="Gene3D" id="3.90.550.10">
    <property type="entry name" value="Spore Coat Polysaccharide Biosynthesis Protein SpsA, Chain A"/>
    <property type="match status" value="1"/>
</dbReference>
<dbReference type="KEGG" id="ahw:NCTC11636_02382"/>
<dbReference type="PANTHER" id="PTHR22916:SF3">
    <property type="entry name" value="UDP-GLCNAC:BETAGAL BETA-1,3-N-ACETYLGLUCOSAMINYLTRANSFERASE-LIKE PROTEIN 1"/>
    <property type="match status" value="1"/>
</dbReference>
<dbReference type="InterPro" id="IPR001173">
    <property type="entry name" value="Glyco_trans_2-like"/>
</dbReference>
<proteinExistence type="predicted"/>
<reference evidence="2 3" key="1">
    <citation type="submission" date="2018-12" db="EMBL/GenBank/DDBJ databases">
        <authorList>
            <consortium name="Pathogen Informatics"/>
        </authorList>
    </citation>
    <scope>NUCLEOTIDE SEQUENCE [LARGE SCALE GENOMIC DNA]</scope>
    <source>
        <strain evidence="2 3">NCTC11636</strain>
    </source>
</reference>
<dbReference type="PANTHER" id="PTHR22916">
    <property type="entry name" value="GLYCOSYLTRANSFERASE"/>
    <property type="match status" value="1"/>
</dbReference>
<accession>A0A3S5EH73</accession>
<gene>
    <name evidence="2" type="primary">spsA</name>
    <name evidence="2" type="ORF">NCTC11636_02382</name>
</gene>
<keyword evidence="3" id="KW-1185">Reference proteome</keyword>
<evidence type="ECO:0000259" key="1">
    <source>
        <dbReference type="Pfam" id="PF00535"/>
    </source>
</evidence>
<dbReference type="SUPFAM" id="SSF53448">
    <property type="entry name" value="Nucleotide-diphospho-sugar transferases"/>
    <property type="match status" value="1"/>
</dbReference>
<sequence length="252" mass="27638">MSSTSRGRVSVCMATYNGERFVAEQIASILPQLSAQDELVVVDDASTDSTVAVVEDLAAQDPRIRLTARADNRGYVRTFEEALSLASGDLLLLSDQDDVWTPDHVEVLASALEDAEVAATNLGTLGGPEAIRGPYGQADWHLRASGSRRAWRNVLGVLAGNRPYYGCAMGVRAEALGRGLAPFPTFLGESHDLWIALYGNLRRSMRHCPERTVLRRFHESNQTPNRPRGVRAALGSRLLLVRCITELRRRGL</sequence>
<evidence type="ECO:0000313" key="3">
    <source>
        <dbReference type="Proteomes" id="UP000266895"/>
    </source>
</evidence>
<evidence type="ECO:0000313" key="2">
    <source>
        <dbReference type="EMBL" id="VEG29910.1"/>
    </source>
</evidence>
<name>A0A3S5EH73_9ACTO</name>
<dbReference type="RefSeq" id="WP_197719415.1">
    <property type="nucleotide sequence ID" value="NZ_LR134350.1"/>
</dbReference>
<dbReference type="AlphaFoldDB" id="A0A3S5EH73"/>
<dbReference type="Pfam" id="PF00535">
    <property type="entry name" value="Glycos_transf_2"/>
    <property type="match status" value="1"/>
</dbReference>
<dbReference type="EMBL" id="LR134350">
    <property type="protein sequence ID" value="VEG29910.1"/>
    <property type="molecule type" value="Genomic_DNA"/>
</dbReference>
<dbReference type="InterPro" id="IPR029044">
    <property type="entry name" value="Nucleotide-diphossugar_trans"/>
</dbReference>
<feature type="domain" description="Glycosyltransferase 2-like" evidence="1">
    <location>
        <begin position="10"/>
        <end position="119"/>
    </location>
</feature>
<dbReference type="GO" id="GO:0016758">
    <property type="term" value="F:hexosyltransferase activity"/>
    <property type="evidence" value="ECO:0007669"/>
    <property type="project" value="UniProtKB-ARBA"/>
</dbReference>
<dbReference type="Proteomes" id="UP000266895">
    <property type="component" value="Chromosome"/>
</dbReference>